<dbReference type="InterPro" id="IPR000086">
    <property type="entry name" value="NUDIX_hydrolase_dom"/>
</dbReference>
<evidence type="ECO:0000259" key="4">
    <source>
        <dbReference type="PROSITE" id="PS51462"/>
    </source>
</evidence>
<dbReference type="CDD" id="cd04690">
    <property type="entry name" value="NUDIX_Hydrolase"/>
    <property type="match status" value="1"/>
</dbReference>
<evidence type="ECO:0000256" key="2">
    <source>
        <dbReference type="ARBA" id="ARBA00022801"/>
    </source>
</evidence>
<dbReference type="Gene3D" id="3.90.79.10">
    <property type="entry name" value="Nucleoside Triphosphate Pyrophosphohydrolase"/>
    <property type="match status" value="1"/>
</dbReference>
<evidence type="ECO:0000313" key="6">
    <source>
        <dbReference type="Proteomes" id="UP000195991"/>
    </source>
</evidence>
<dbReference type="EMBL" id="FMBI01000059">
    <property type="protein sequence ID" value="SCC69403.1"/>
    <property type="molecule type" value="Genomic_DNA"/>
</dbReference>
<evidence type="ECO:0000256" key="1">
    <source>
        <dbReference type="ARBA" id="ARBA00001946"/>
    </source>
</evidence>
<comment type="cofactor">
    <cofactor evidence="1">
        <name>Mg(2+)</name>
        <dbReference type="ChEBI" id="CHEBI:18420"/>
    </cofactor>
</comment>
<feature type="domain" description="Nudix hydrolase" evidence="4">
    <location>
        <begin position="1"/>
        <end position="124"/>
    </location>
</feature>
<comment type="similarity">
    <text evidence="3">Belongs to the Nudix hydrolase family.</text>
</comment>
<gene>
    <name evidence="5" type="ORF">BTT61001_06236</name>
</gene>
<dbReference type="PRINTS" id="PR00502">
    <property type="entry name" value="NUDIXFAMILY"/>
</dbReference>
<dbReference type="SUPFAM" id="SSF55811">
    <property type="entry name" value="Nudix"/>
    <property type="match status" value="1"/>
</dbReference>
<dbReference type="InterPro" id="IPR020084">
    <property type="entry name" value="NUDIX_hydrolase_CS"/>
</dbReference>
<dbReference type="Pfam" id="PF00293">
    <property type="entry name" value="NUDIX"/>
    <property type="match status" value="1"/>
</dbReference>
<dbReference type="PANTHER" id="PTHR43046:SF14">
    <property type="entry name" value="MUTT_NUDIX FAMILY PROTEIN"/>
    <property type="match status" value="1"/>
</dbReference>
<dbReference type="PROSITE" id="PS51462">
    <property type="entry name" value="NUDIX"/>
    <property type="match status" value="1"/>
</dbReference>
<dbReference type="PROSITE" id="PS00893">
    <property type="entry name" value="NUDIX_BOX"/>
    <property type="match status" value="1"/>
</dbReference>
<dbReference type="InterPro" id="IPR020476">
    <property type="entry name" value="Nudix_hydrolase"/>
</dbReference>
<reference evidence="5 6" key="1">
    <citation type="submission" date="2016-08" db="EMBL/GenBank/DDBJ databases">
        <authorList>
            <person name="Seilhamer J.J."/>
        </authorList>
    </citation>
    <scope>NUCLEOTIDE SEQUENCE [LARGE SCALE GENOMIC DNA]</scope>
    <source>
        <strain evidence="5 6">IEBC_T61001</strain>
    </source>
</reference>
<proteinExistence type="inferred from homology"/>
<dbReference type="RefSeq" id="WP_087983562.1">
    <property type="nucleotide sequence ID" value="NZ_FMBI01000059.1"/>
</dbReference>
<dbReference type="GO" id="GO:0016787">
    <property type="term" value="F:hydrolase activity"/>
    <property type="evidence" value="ECO:0007669"/>
    <property type="project" value="UniProtKB-KW"/>
</dbReference>
<evidence type="ECO:0000313" key="5">
    <source>
        <dbReference type="EMBL" id="SCC69403.1"/>
    </source>
</evidence>
<dbReference type="InterPro" id="IPR015797">
    <property type="entry name" value="NUDIX_hydrolase-like_dom_sf"/>
</dbReference>
<keyword evidence="2 3" id="KW-0378">Hydrolase</keyword>
<sequence>MKRIKCACLVKKENNKLLLVRVRDNQHWYLPGGKIEKGEIASEALKREIREELNIKLIPKSIQYLYTVTGPAYNEKALVDLVCFSADWEGEIQPKAEISEVDWIECKETNLLAPAVLELIKSWD</sequence>
<dbReference type="PANTHER" id="PTHR43046">
    <property type="entry name" value="GDP-MANNOSE MANNOSYL HYDROLASE"/>
    <property type="match status" value="1"/>
</dbReference>
<organism evidence="5 6">
    <name type="scientific">Bacillus thuringiensis</name>
    <dbReference type="NCBI Taxonomy" id="1428"/>
    <lineage>
        <taxon>Bacteria</taxon>
        <taxon>Bacillati</taxon>
        <taxon>Bacillota</taxon>
        <taxon>Bacilli</taxon>
        <taxon>Bacillales</taxon>
        <taxon>Bacillaceae</taxon>
        <taxon>Bacillus</taxon>
        <taxon>Bacillus cereus group</taxon>
    </lineage>
</organism>
<dbReference type="AlphaFoldDB" id="A0A1C4GNF1"/>
<dbReference type="Proteomes" id="UP000195991">
    <property type="component" value="Unassembled WGS sequence"/>
</dbReference>
<accession>A0A1C4GNF1</accession>
<evidence type="ECO:0000256" key="3">
    <source>
        <dbReference type="RuleBase" id="RU003476"/>
    </source>
</evidence>
<name>A0A1C4GNF1_BACTU</name>
<protein>
    <submittedName>
        <fullName evidence="5">Hydrolase, MutT/nudix</fullName>
    </submittedName>
</protein>